<evidence type="ECO:0000313" key="3">
    <source>
        <dbReference type="EMBL" id="CAA7269690.1"/>
    </source>
</evidence>
<dbReference type="SMART" id="SM00382">
    <property type="entry name" value="AAA"/>
    <property type="match status" value="1"/>
</dbReference>
<dbReference type="CDD" id="cd19481">
    <property type="entry name" value="RecA-like_protease"/>
    <property type="match status" value="1"/>
</dbReference>
<dbReference type="Pfam" id="PF22942">
    <property type="entry name" value="DUF7025"/>
    <property type="match status" value="1"/>
</dbReference>
<dbReference type="InterPro" id="IPR003593">
    <property type="entry name" value="AAA+_ATPase"/>
</dbReference>
<dbReference type="Pfam" id="PF00004">
    <property type="entry name" value="AAA"/>
    <property type="match status" value="1"/>
</dbReference>
<feature type="region of interest" description="Disordered" evidence="1">
    <location>
        <begin position="1"/>
        <end position="36"/>
    </location>
</feature>
<evidence type="ECO:0000256" key="1">
    <source>
        <dbReference type="SAM" id="MobiDB-lite"/>
    </source>
</evidence>
<accession>A0A8S0WHL2</accession>
<protein>
    <recommendedName>
        <fullName evidence="2">AAA+ ATPase domain-containing protein</fullName>
    </recommendedName>
</protein>
<dbReference type="AlphaFoldDB" id="A0A8S0WHL2"/>
<name>A0A8S0WHL2_CYCAE</name>
<gene>
    <name evidence="3" type="ORF">AAE3_LOCUS11695</name>
</gene>
<feature type="domain" description="AAA+ ATPase" evidence="2">
    <location>
        <begin position="492"/>
        <end position="617"/>
    </location>
</feature>
<dbReference type="Gene3D" id="3.40.50.300">
    <property type="entry name" value="P-loop containing nucleotide triphosphate hydrolases"/>
    <property type="match status" value="1"/>
</dbReference>
<dbReference type="InterPro" id="IPR054289">
    <property type="entry name" value="DUF7025"/>
</dbReference>
<dbReference type="SUPFAM" id="SSF52540">
    <property type="entry name" value="P-loop containing nucleoside triphosphate hydrolases"/>
    <property type="match status" value="1"/>
</dbReference>
<sequence length="702" mass="79759">MSRWFSREPAPPSEISSQVDATFDDDTGDTAGARAEPLPVPSLKVKRVDYYYNRWTRSWKYKNMGSKVVVETLPVTHSGGSNDEWKEFSFVLVRTLARNNEEPELKLVIKSEYVLKACKDVIRSWPGVSWNSNPLQLDPDVLITFYNQFLEYVKALEEKEKRTQQEEYMLSSVNLLTKSLATDFRVTLAQIEHLTKFGEITFPLLFAILVPRCLMVARCSIADLPRVFQLMSWNRVCIEGKPGYQLALESVDLVDLPVTQTVVIGRVRTQVKIMAFGGTIKIDSLDAYPLQFHHDVEGLKKNLLERGRKWASLIGMHHKQYDGIAATTWGCGDRHNVHSKIMVDRGTFKRLNPSYVFPQAVPPKKEKVSGVSSKRFGPSVPIDDWSAMPPMHDFDQVRYQTQNMSISAGEAVLRVELSEDELLLTPTLVYGFSLSDKLWLQFNVEKIMDIEWNENAFANLVLPEQRKTLLQSLVEAHHKEIHFDDFIKGKGKGLVVNLFGPPGVGKTFSAEATSEHVRSPLYVVGGGDLGTTPGVLDEKLQTIFDVATAWRAIVLIDEADVFLERRSLHDLHRNAMVAVFLRHVEYYRGILFLTTNRVTAFDEAFLSRIHVALHFSELSQHSKEQVWTAFIKKMGSAVEELTKEQVSELATRRINGRQIKNAARIAHSLAVSRGEKVKFEHLTLTLDAMEDFTNEFERCNLV</sequence>
<dbReference type="InterPro" id="IPR003959">
    <property type="entry name" value="ATPase_AAA_core"/>
</dbReference>
<reference evidence="3 4" key="1">
    <citation type="submission" date="2020-01" db="EMBL/GenBank/DDBJ databases">
        <authorList>
            <person name="Gupta K D."/>
        </authorList>
    </citation>
    <scope>NUCLEOTIDE SEQUENCE [LARGE SCALE GENOMIC DNA]</scope>
</reference>
<keyword evidence="4" id="KW-1185">Reference proteome</keyword>
<dbReference type="Proteomes" id="UP000467700">
    <property type="component" value="Unassembled WGS sequence"/>
</dbReference>
<dbReference type="OrthoDB" id="10042665at2759"/>
<dbReference type="EMBL" id="CACVBS010000079">
    <property type="protein sequence ID" value="CAA7269690.1"/>
    <property type="molecule type" value="Genomic_DNA"/>
</dbReference>
<organism evidence="3 4">
    <name type="scientific">Cyclocybe aegerita</name>
    <name type="common">Black poplar mushroom</name>
    <name type="synonym">Agrocybe aegerita</name>
    <dbReference type="NCBI Taxonomy" id="1973307"/>
    <lineage>
        <taxon>Eukaryota</taxon>
        <taxon>Fungi</taxon>
        <taxon>Dikarya</taxon>
        <taxon>Basidiomycota</taxon>
        <taxon>Agaricomycotina</taxon>
        <taxon>Agaricomycetes</taxon>
        <taxon>Agaricomycetidae</taxon>
        <taxon>Agaricales</taxon>
        <taxon>Agaricineae</taxon>
        <taxon>Bolbitiaceae</taxon>
        <taxon>Cyclocybe</taxon>
    </lineage>
</organism>
<dbReference type="PANTHER" id="PTHR46411:SF3">
    <property type="entry name" value="AAA+ ATPASE DOMAIN-CONTAINING PROTEIN"/>
    <property type="match status" value="1"/>
</dbReference>
<dbReference type="GO" id="GO:0005524">
    <property type="term" value="F:ATP binding"/>
    <property type="evidence" value="ECO:0007669"/>
    <property type="project" value="InterPro"/>
</dbReference>
<comment type="caution">
    <text evidence="3">The sequence shown here is derived from an EMBL/GenBank/DDBJ whole genome shotgun (WGS) entry which is preliminary data.</text>
</comment>
<evidence type="ECO:0000313" key="4">
    <source>
        <dbReference type="Proteomes" id="UP000467700"/>
    </source>
</evidence>
<dbReference type="PANTHER" id="PTHR46411">
    <property type="entry name" value="FAMILY ATPASE, PUTATIVE-RELATED"/>
    <property type="match status" value="1"/>
</dbReference>
<dbReference type="InterPro" id="IPR027417">
    <property type="entry name" value="P-loop_NTPase"/>
</dbReference>
<evidence type="ECO:0000259" key="2">
    <source>
        <dbReference type="SMART" id="SM00382"/>
    </source>
</evidence>
<dbReference type="GO" id="GO:0016887">
    <property type="term" value="F:ATP hydrolysis activity"/>
    <property type="evidence" value="ECO:0007669"/>
    <property type="project" value="InterPro"/>
</dbReference>
<proteinExistence type="predicted"/>